<keyword evidence="2" id="KW-1185">Reference proteome</keyword>
<sequence>MPAKRGMVRALYAGAKEEEAAARARTHRSKGKKERKKKKKKKEKKTHGPRNARGRSRCSSAKRSSLWPAYSYDRAPRSPRRSRPGVKCQLLAGRETARKREIQESDFGSGGERTCRARYPSWVRHHLGYAPGHGRLIVPPATLRRPERRPRIVPTAPKTLHISSEPSEYPTTAGLQTLNDEARLLTLHDISVHYKKRREIHPLPPEEPPMGHK</sequence>
<dbReference type="Proteomes" id="UP000821845">
    <property type="component" value="Chromosome 4"/>
</dbReference>
<organism evidence="1 2">
    <name type="scientific">Hyalomma asiaticum</name>
    <name type="common">Tick</name>
    <dbReference type="NCBI Taxonomy" id="266040"/>
    <lineage>
        <taxon>Eukaryota</taxon>
        <taxon>Metazoa</taxon>
        <taxon>Ecdysozoa</taxon>
        <taxon>Arthropoda</taxon>
        <taxon>Chelicerata</taxon>
        <taxon>Arachnida</taxon>
        <taxon>Acari</taxon>
        <taxon>Parasitiformes</taxon>
        <taxon>Ixodida</taxon>
        <taxon>Ixodoidea</taxon>
        <taxon>Ixodidae</taxon>
        <taxon>Hyalomminae</taxon>
        <taxon>Hyalomma</taxon>
    </lineage>
</organism>
<evidence type="ECO:0000313" key="2">
    <source>
        <dbReference type="Proteomes" id="UP000821845"/>
    </source>
</evidence>
<accession>A0ACB7SFD4</accession>
<gene>
    <name evidence="1" type="ORF">HPB50_014344</name>
</gene>
<reference evidence="1" key="1">
    <citation type="submission" date="2020-05" db="EMBL/GenBank/DDBJ databases">
        <title>Large-scale comparative analyses of tick genomes elucidate their genetic diversity and vector capacities.</title>
        <authorList>
            <person name="Jia N."/>
            <person name="Wang J."/>
            <person name="Shi W."/>
            <person name="Du L."/>
            <person name="Sun Y."/>
            <person name="Zhan W."/>
            <person name="Jiang J."/>
            <person name="Wang Q."/>
            <person name="Zhang B."/>
            <person name="Ji P."/>
            <person name="Sakyi L.B."/>
            <person name="Cui X."/>
            <person name="Yuan T."/>
            <person name="Jiang B."/>
            <person name="Yang W."/>
            <person name="Lam T.T.-Y."/>
            <person name="Chang Q."/>
            <person name="Ding S."/>
            <person name="Wang X."/>
            <person name="Zhu J."/>
            <person name="Ruan X."/>
            <person name="Zhao L."/>
            <person name="Wei J."/>
            <person name="Que T."/>
            <person name="Du C."/>
            <person name="Cheng J."/>
            <person name="Dai P."/>
            <person name="Han X."/>
            <person name="Huang E."/>
            <person name="Gao Y."/>
            <person name="Liu J."/>
            <person name="Shao H."/>
            <person name="Ye R."/>
            <person name="Li L."/>
            <person name="Wei W."/>
            <person name="Wang X."/>
            <person name="Wang C."/>
            <person name="Yang T."/>
            <person name="Huo Q."/>
            <person name="Li W."/>
            <person name="Guo W."/>
            <person name="Chen H."/>
            <person name="Zhou L."/>
            <person name="Ni X."/>
            <person name="Tian J."/>
            <person name="Zhou Y."/>
            <person name="Sheng Y."/>
            <person name="Liu T."/>
            <person name="Pan Y."/>
            <person name="Xia L."/>
            <person name="Li J."/>
            <person name="Zhao F."/>
            <person name="Cao W."/>
        </authorList>
    </citation>
    <scope>NUCLEOTIDE SEQUENCE</scope>
    <source>
        <strain evidence="1">Hyas-2018</strain>
    </source>
</reference>
<comment type="caution">
    <text evidence="1">The sequence shown here is derived from an EMBL/GenBank/DDBJ whole genome shotgun (WGS) entry which is preliminary data.</text>
</comment>
<proteinExistence type="predicted"/>
<evidence type="ECO:0000313" key="1">
    <source>
        <dbReference type="EMBL" id="KAH6933330.1"/>
    </source>
</evidence>
<protein>
    <submittedName>
        <fullName evidence="1">Uncharacterized protein</fullName>
    </submittedName>
</protein>
<name>A0ACB7SFD4_HYAAI</name>
<dbReference type="EMBL" id="CM023484">
    <property type="protein sequence ID" value="KAH6933330.1"/>
    <property type="molecule type" value="Genomic_DNA"/>
</dbReference>